<feature type="disulfide bond" evidence="14">
    <location>
        <begin position="72"/>
        <end position="83"/>
    </location>
</feature>
<dbReference type="InterPro" id="IPR011160">
    <property type="entry name" value="Sphingomy_PDE"/>
</dbReference>
<reference evidence="17 18" key="1">
    <citation type="journal article" date="2015" name="Genome Biol.">
        <title>Comparative genomics of Steinernema reveals deeply conserved gene regulatory networks.</title>
        <authorList>
            <person name="Dillman A.R."/>
            <person name="Macchietto M."/>
            <person name="Porter C.F."/>
            <person name="Rogers A."/>
            <person name="Williams B."/>
            <person name="Antoshechkin I."/>
            <person name="Lee M.M."/>
            <person name="Goodwin Z."/>
            <person name="Lu X."/>
            <person name="Lewis E.E."/>
            <person name="Goodrich-Blair H."/>
            <person name="Stock S.P."/>
            <person name="Adams B.J."/>
            <person name="Sternberg P.W."/>
            <person name="Mortazavi A."/>
        </authorList>
    </citation>
    <scope>NUCLEOTIDE SEQUENCE [LARGE SCALE GENOMIC DNA]</scope>
    <source>
        <strain evidence="17 18">ALL</strain>
    </source>
</reference>
<dbReference type="SMART" id="SM00741">
    <property type="entry name" value="SapB"/>
    <property type="match status" value="1"/>
</dbReference>
<dbReference type="Gene3D" id="3.60.21.10">
    <property type="match status" value="1"/>
</dbReference>
<evidence type="ECO:0000256" key="2">
    <source>
        <dbReference type="ARBA" id="ARBA00008234"/>
    </source>
</evidence>
<dbReference type="InterPro" id="IPR045473">
    <property type="entry name" value="ASM_C"/>
</dbReference>
<dbReference type="PROSITE" id="PS50015">
    <property type="entry name" value="SAP_B"/>
    <property type="match status" value="1"/>
</dbReference>
<dbReference type="SUPFAM" id="SSF47862">
    <property type="entry name" value="Saposin"/>
    <property type="match status" value="1"/>
</dbReference>
<feature type="binding site" evidence="13">
    <location>
        <position position="161"/>
    </location>
    <ligand>
        <name>Zn(2+)</name>
        <dbReference type="ChEBI" id="CHEBI:29105"/>
        <label>1</label>
    </ligand>
</feature>
<keyword evidence="6 12" id="KW-0378">Hydrolase</keyword>
<evidence type="ECO:0000256" key="5">
    <source>
        <dbReference type="ARBA" id="ARBA00022729"/>
    </source>
</evidence>
<dbReference type="Proteomes" id="UP000298663">
    <property type="component" value="Unassembled WGS sequence"/>
</dbReference>
<feature type="disulfide bond" evidence="14">
    <location>
        <begin position="44"/>
        <end position="109"/>
    </location>
</feature>
<dbReference type="AlphaFoldDB" id="A0A4U5PIA6"/>
<feature type="disulfide bond" evidence="14">
    <location>
        <begin position="174"/>
        <end position="179"/>
    </location>
</feature>
<dbReference type="EMBL" id="AZBU02000002">
    <property type="protein sequence ID" value="TKR96369.1"/>
    <property type="molecule type" value="Genomic_DNA"/>
</dbReference>
<evidence type="ECO:0000256" key="1">
    <source>
        <dbReference type="ARBA" id="ARBA00004613"/>
    </source>
</evidence>
<dbReference type="InterPro" id="IPR011001">
    <property type="entry name" value="Saposin-like"/>
</dbReference>
<comment type="cofactor">
    <cofactor evidence="13">
        <name>Zn(2+)</name>
        <dbReference type="ChEBI" id="CHEBI:29105"/>
    </cofactor>
    <text evidence="13">Binds 2 Zn(2+) ions per subunit.</text>
</comment>
<comment type="function">
    <text evidence="12">Converts sphingomyelin to ceramide.</text>
</comment>
<gene>
    <name evidence="17" type="ORF">L596_010399</name>
</gene>
<keyword evidence="8 14" id="KW-1015">Disulfide bond</keyword>
<evidence type="ECO:0000256" key="15">
    <source>
        <dbReference type="SAM" id="SignalP"/>
    </source>
</evidence>
<keyword evidence="18" id="KW-1185">Reference proteome</keyword>
<evidence type="ECO:0000313" key="18">
    <source>
        <dbReference type="Proteomes" id="UP000298663"/>
    </source>
</evidence>
<sequence>MRLWVIAPLVIVLLHGTSGDPIRIKNEDKDLTKVQLGGPICSTCHTFVKAFQFVYGRKFTQNQLINLLVFICRTFSHTDSSVCRAMGGQFREELLYVIRELIFKPDQLCGLITNNCGESYNPFRANWTITLPAEIPDSRPASPYPTDTQKVLRVLQLSDLHFDLSYIPGSEADCGLPICCQLNASATKRPAGYWGTVGACDLPPWTIENMFQHLNATSDDFDYILLSGDYMSHNDWTYTREEHQAVIQRLENLFKTYLPKKPVFWAVGNHEGVPVNSFAPHFAPEKFQPAWLYESVSKAERMWINKEAQEDMEYRGSYVIQAAEKLKVVSLNTGYCETTNFWLYINETDPDGAMTWFVKQLFKAETDGHFVHVMAHIPPGDSECLEGWAFNYYRVMNRFKNIITAQFFGHVHTDSFTVFYEDMNDPKSKPTGVLYQAPSVTTYENLNPGYRIYKIEGDFEGSQYRVLDFNNYFLNLSKTQDSDKPQWEQLYSARSEYNLTDLSPKSWNNFISEISNDSEVYSRFLKNYARNDRFVCDKKCRDELLCSLRRGHHSVALCPHVTSLKDLESKIGKHEIYSQPVPSTENGENDATSFLDEIKSNAISKIMSLFSSA</sequence>
<keyword evidence="5 15" id="KW-0732">Signal</keyword>
<keyword evidence="9" id="KW-0325">Glycoprotein</keyword>
<evidence type="ECO:0000256" key="3">
    <source>
        <dbReference type="ARBA" id="ARBA00022525"/>
    </source>
</evidence>
<dbReference type="GO" id="GO:0005615">
    <property type="term" value="C:extracellular space"/>
    <property type="evidence" value="ECO:0007669"/>
    <property type="project" value="TreeGrafter"/>
</dbReference>
<feature type="binding site" evidence="13">
    <location>
        <position position="376"/>
    </location>
    <ligand>
        <name>Zn(2+)</name>
        <dbReference type="ChEBI" id="CHEBI:29105"/>
        <label>2</label>
    </ligand>
</feature>
<evidence type="ECO:0000256" key="4">
    <source>
        <dbReference type="ARBA" id="ARBA00022723"/>
    </source>
</evidence>
<keyword evidence="4 13" id="KW-0479">Metal-binding</keyword>
<dbReference type="PIRSF" id="PIRSF000948">
    <property type="entry name" value="Sphingomy_PDE"/>
    <property type="match status" value="1"/>
</dbReference>
<dbReference type="Pfam" id="PF00149">
    <property type="entry name" value="Metallophos"/>
    <property type="match status" value="1"/>
</dbReference>
<dbReference type="GO" id="GO:0016798">
    <property type="term" value="F:hydrolase activity, acting on glycosyl bonds"/>
    <property type="evidence" value="ECO:0007669"/>
    <property type="project" value="UniProtKB-KW"/>
</dbReference>
<comment type="similarity">
    <text evidence="2 12">Belongs to the acid sphingomyelinase family.</text>
</comment>
<comment type="catalytic activity">
    <reaction evidence="11">
        <text>a sphingomyelin + H2O = phosphocholine + an N-acylsphing-4-enine + H(+)</text>
        <dbReference type="Rhea" id="RHEA:19253"/>
        <dbReference type="ChEBI" id="CHEBI:15377"/>
        <dbReference type="ChEBI" id="CHEBI:15378"/>
        <dbReference type="ChEBI" id="CHEBI:17636"/>
        <dbReference type="ChEBI" id="CHEBI:52639"/>
        <dbReference type="ChEBI" id="CHEBI:295975"/>
        <dbReference type="EC" id="3.1.4.12"/>
    </reaction>
    <physiologicalReaction direction="left-to-right" evidence="11">
        <dbReference type="Rhea" id="RHEA:19254"/>
    </physiologicalReaction>
</comment>
<dbReference type="OrthoDB" id="282973at2759"/>
<dbReference type="GO" id="GO:0046872">
    <property type="term" value="F:metal ion binding"/>
    <property type="evidence" value="ECO:0007669"/>
    <property type="project" value="UniProtKB-KW"/>
</dbReference>
<feature type="disulfide bond" evidence="14">
    <location>
        <begin position="41"/>
        <end position="116"/>
    </location>
</feature>
<evidence type="ECO:0000256" key="11">
    <source>
        <dbReference type="ARBA" id="ARBA00047268"/>
    </source>
</evidence>
<evidence type="ECO:0000256" key="9">
    <source>
        <dbReference type="ARBA" id="ARBA00023180"/>
    </source>
</evidence>
<dbReference type="EC" id="3.1.4.12" evidence="12"/>
<feature type="binding site" evidence="13">
    <location>
        <position position="269"/>
    </location>
    <ligand>
        <name>Zn(2+)</name>
        <dbReference type="ChEBI" id="CHEBI:29105"/>
        <label>2</label>
    </ligand>
</feature>
<dbReference type="GO" id="GO:0016020">
    <property type="term" value="C:membrane"/>
    <property type="evidence" value="ECO:0007669"/>
    <property type="project" value="GOC"/>
</dbReference>
<dbReference type="PANTHER" id="PTHR10340:SF34">
    <property type="entry name" value="SPHINGOMYELIN PHOSPHODIESTERASE"/>
    <property type="match status" value="1"/>
</dbReference>
<dbReference type="InterPro" id="IPR029052">
    <property type="entry name" value="Metallo-depent_PP-like"/>
</dbReference>
<dbReference type="GO" id="GO:0061750">
    <property type="term" value="F:acid sphingomyelin phosphodiesterase activity"/>
    <property type="evidence" value="ECO:0007669"/>
    <property type="project" value="TreeGrafter"/>
</dbReference>
<feature type="binding site" evidence="13">
    <location>
        <position position="229"/>
    </location>
    <ligand>
        <name>Zn(2+)</name>
        <dbReference type="ChEBI" id="CHEBI:29105"/>
        <label>1</label>
    </ligand>
</feature>
<dbReference type="Pfam" id="PF19272">
    <property type="entry name" value="ASMase_C"/>
    <property type="match status" value="1"/>
</dbReference>
<dbReference type="InterPro" id="IPR008139">
    <property type="entry name" value="SaposinB_dom"/>
</dbReference>
<evidence type="ECO:0000256" key="13">
    <source>
        <dbReference type="PIRSR" id="PIRSR000948-1"/>
    </source>
</evidence>
<evidence type="ECO:0000256" key="8">
    <source>
        <dbReference type="ARBA" id="ARBA00023157"/>
    </source>
</evidence>
<dbReference type="Gene3D" id="1.10.225.10">
    <property type="entry name" value="Saposin-like"/>
    <property type="match status" value="1"/>
</dbReference>
<feature type="binding site" evidence="13">
    <location>
        <position position="412"/>
    </location>
    <ligand>
        <name>Zn(2+)</name>
        <dbReference type="ChEBI" id="CHEBI:29105"/>
        <label>1</label>
    </ligand>
</feature>
<dbReference type="PANTHER" id="PTHR10340">
    <property type="entry name" value="SPHINGOMYELIN PHOSPHODIESTERASE"/>
    <property type="match status" value="1"/>
</dbReference>
<comment type="caution">
    <text evidence="17">The sequence shown here is derived from an EMBL/GenBank/DDBJ whole genome shotgun (WGS) entry which is preliminary data.</text>
</comment>
<reference evidence="17 18" key="2">
    <citation type="journal article" date="2019" name="G3 (Bethesda)">
        <title>Hybrid Assembly of the Genome of the Entomopathogenic Nematode Steinernema carpocapsae Identifies the X-Chromosome.</title>
        <authorList>
            <person name="Serra L."/>
            <person name="Macchietto M."/>
            <person name="Macias-Munoz A."/>
            <person name="McGill C.J."/>
            <person name="Rodriguez I.M."/>
            <person name="Rodriguez B."/>
            <person name="Murad R."/>
            <person name="Mortazavi A."/>
        </authorList>
    </citation>
    <scope>NUCLEOTIDE SEQUENCE [LARGE SCALE GENOMIC DNA]</scope>
    <source>
        <strain evidence="17 18">ALL</strain>
    </source>
</reference>
<evidence type="ECO:0000259" key="16">
    <source>
        <dbReference type="PROSITE" id="PS50015"/>
    </source>
</evidence>
<feature type="domain" description="Saposin B-type" evidence="16">
    <location>
        <begin position="37"/>
        <end position="120"/>
    </location>
</feature>
<feature type="binding site" evidence="13">
    <location>
        <position position="229"/>
    </location>
    <ligand>
        <name>Zn(2+)</name>
        <dbReference type="ChEBI" id="CHEBI:29105"/>
        <label>2</label>
    </ligand>
</feature>
<evidence type="ECO:0000256" key="6">
    <source>
        <dbReference type="ARBA" id="ARBA00022801"/>
    </source>
</evidence>
<feature type="disulfide bond" evidence="14">
    <location>
        <begin position="336"/>
        <end position="384"/>
    </location>
</feature>
<dbReference type="GO" id="GO:0005764">
    <property type="term" value="C:lysosome"/>
    <property type="evidence" value="ECO:0007669"/>
    <property type="project" value="TreeGrafter"/>
</dbReference>
<comment type="subcellular location">
    <subcellularLocation>
        <location evidence="1">Secreted</location>
    </subcellularLocation>
</comment>
<dbReference type="InterPro" id="IPR004843">
    <property type="entry name" value="Calcineurin-like_PHP"/>
</dbReference>
<feature type="binding site" evidence="13">
    <location>
        <position position="410"/>
    </location>
    <ligand>
        <name>Zn(2+)</name>
        <dbReference type="ChEBI" id="CHEBI:29105"/>
        <label>2</label>
    </ligand>
</feature>
<organism evidence="17 18">
    <name type="scientific">Steinernema carpocapsae</name>
    <name type="common">Entomopathogenic nematode</name>
    <dbReference type="NCBI Taxonomy" id="34508"/>
    <lineage>
        <taxon>Eukaryota</taxon>
        <taxon>Metazoa</taxon>
        <taxon>Ecdysozoa</taxon>
        <taxon>Nematoda</taxon>
        <taxon>Chromadorea</taxon>
        <taxon>Rhabditida</taxon>
        <taxon>Tylenchina</taxon>
        <taxon>Panagrolaimomorpha</taxon>
        <taxon>Strongyloidoidea</taxon>
        <taxon>Steinernematidae</taxon>
        <taxon>Steinernema</taxon>
    </lineage>
</organism>
<keyword evidence="3" id="KW-0964">Secreted</keyword>
<keyword evidence="10 12" id="KW-0326">Glycosidase</keyword>
<dbReference type="GO" id="GO:0006685">
    <property type="term" value="P:sphingomyelin catabolic process"/>
    <property type="evidence" value="ECO:0007669"/>
    <property type="project" value="UniProtKB-UniRule"/>
</dbReference>
<feature type="disulfide bond" evidence="14">
    <location>
        <begin position="536"/>
        <end position="540"/>
    </location>
</feature>
<dbReference type="GO" id="GO:0046513">
    <property type="term" value="P:ceramide biosynthetic process"/>
    <property type="evidence" value="ECO:0007669"/>
    <property type="project" value="TreeGrafter"/>
</dbReference>
<dbReference type="CDD" id="cd00842">
    <property type="entry name" value="MPP_ASMase"/>
    <property type="match status" value="1"/>
</dbReference>
<feature type="binding site" evidence="13">
    <location>
        <position position="159"/>
    </location>
    <ligand>
        <name>Zn(2+)</name>
        <dbReference type="ChEBI" id="CHEBI:29105"/>
        <label>1</label>
    </ligand>
</feature>
<evidence type="ECO:0000313" key="17">
    <source>
        <dbReference type="EMBL" id="TKR96369.1"/>
    </source>
</evidence>
<dbReference type="STRING" id="34508.A0A4U5PIA6"/>
<dbReference type="InterPro" id="IPR041805">
    <property type="entry name" value="ASMase/PPN1_MPP"/>
</dbReference>
<accession>A0A4U5PIA6</accession>
<proteinExistence type="inferred from homology"/>
<evidence type="ECO:0000256" key="14">
    <source>
        <dbReference type="PIRSR" id="PIRSR000948-2"/>
    </source>
</evidence>
<name>A0A4U5PIA6_STECR</name>
<evidence type="ECO:0000256" key="10">
    <source>
        <dbReference type="ARBA" id="ARBA00023295"/>
    </source>
</evidence>
<feature type="disulfide bond" evidence="14">
    <location>
        <begin position="546"/>
        <end position="558"/>
    </location>
</feature>
<protein>
    <recommendedName>
        <fullName evidence="12">Sphingomyelin phosphodiesterase</fullName>
        <ecNumber evidence="12">3.1.4.12</ecNumber>
    </recommendedName>
</protein>
<evidence type="ECO:0000256" key="7">
    <source>
        <dbReference type="ARBA" id="ARBA00022833"/>
    </source>
</evidence>
<dbReference type="SUPFAM" id="SSF56300">
    <property type="entry name" value="Metallo-dependent phosphatases"/>
    <property type="match status" value="1"/>
</dbReference>
<feature type="disulfide bond" evidence="14">
    <location>
        <begin position="180"/>
        <end position="200"/>
    </location>
</feature>
<feature type="chain" id="PRO_5020756835" description="Sphingomyelin phosphodiesterase" evidence="15">
    <location>
        <begin position="20"/>
        <end position="613"/>
    </location>
</feature>
<feature type="signal peptide" evidence="15">
    <location>
        <begin position="1"/>
        <end position="19"/>
    </location>
</feature>
<keyword evidence="7 13" id="KW-0862">Zinc</keyword>
<evidence type="ECO:0000256" key="12">
    <source>
        <dbReference type="PIRNR" id="PIRNR000948"/>
    </source>
</evidence>